<dbReference type="Gene3D" id="2.10.230.10">
    <property type="entry name" value="Heat shock protein DnaJ, cysteine-rich domain"/>
    <property type="match status" value="1"/>
</dbReference>
<evidence type="ECO:0000256" key="4">
    <source>
        <dbReference type="ARBA" id="ARBA00022705"/>
    </source>
</evidence>
<feature type="binding site" evidence="13">
    <location>
        <position position="146"/>
    </location>
    <ligand>
        <name>Zn(2+)</name>
        <dbReference type="ChEBI" id="CHEBI:29105"/>
        <label>1</label>
    </ligand>
</feature>
<dbReference type="InterPro" id="IPR012724">
    <property type="entry name" value="DnaJ"/>
</dbReference>
<evidence type="ECO:0000313" key="17">
    <source>
        <dbReference type="EMBL" id="VIP03272.1"/>
    </source>
</evidence>
<dbReference type="CDD" id="cd06257">
    <property type="entry name" value="DnaJ"/>
    <property type="match status" value="1"/>
</dbReference>
<dbReference type="Gene3D" id="1.10.287.110">
    <property type="entry name" value="DnaJ domain"/>
    <property type="match status" value="1"/>
</dbReference>
<dbReference type="NCBIfam" id="NF008035">
    <property type="entry name" value="PRK10767.1"/>
    <property type="match status" value="1"/>
</dbReference>
<evidence type="ECO:0000256" key="6">
    <source>
        <dbReference type="ARBA" id="ARBA00022737"/>
    </source>
</evidence>
<feature type="binding site" evidence="13">
    <location>
        <position position="163"/>
    </location>
    <ligand>
        <name>Zn(2+)</name>
        <dbReference type="ChEBI" id="CHEBI:29105"/>
        <label>2</label>
    </ligand>
</feature>
<dbReference type="PANTHER" id="PTHR43096:SF48">
    <property type="entry name" value="CHAPERONE PROTEIN DNAJ"/>
    <property type="match status" value="1"/>
</dbReference>
<evidence type="ECO:0000259" key="15">
    <source>
        <dbReference type="PROSITE" id="PS50076"/>
    </source>
</evidence>
<dbReference type="PRINTS" id="PR00625">
    <property type="entry name" value="JDOMAIN"/>
</dbReference>
<feature type="domain" description="CR-type" evidence="16">
    <location>
        <begin position="130"/>
        <end position="208"/>
    </location>
</feature>
<evidence type="ECO:0000256" key="11">
    <source>
        <dbReference type="ARBA" id="ARBA00061004"/>
    </source>
</evidence>
<dbReference type="Pfam" id="PF01556">
    <property type="entry name" value="DnaJ_C"/>
    <property type="match status" value="1"/>
</dbReference>
<dbReference type="CDD" id="cd10719">
    <property type="entry name" value="DnaJ_zf"/>
    <property type="match status" value="1"/>
</dbReference>
<dbReference type="GO" id="GO:0005524">
    <property type="term" value="F:ATP binding"/>
    <property type="evidence" value="ECO:0007669"/>
    <property type="project" value="InterPro"/>
</dbReference>
<comment type="subunit">
    <text evidence="2 13">Homodimer.</text>
</comment>
<evidence type="ECO:0000256" key="12">
    <source>
        <dbReference type="ARBA" id="ARBA00067609"/>
    </source>
</evidence>
<dbReference type="SUPFAM" id="SSF46565">
    <property type="entry name" value="Chaperone J-domain"/>
    <property type="match status" value="1"/>
</dbReference>
<keyword evidence="3 13" id="KW-0963">Cytoplasm</keyword>
<dbReference type="AlphaFoldDB" id="A0A6C2YQW1"/>
<evidence type="ECO:0000256" key="14">
    <source>
        <dbReference type="PROSITE-ProRule" id="PRU00546"/>
    </source>
</evidence>
<dbReference type="PROSITE" id="PS50076">
    <property type="entry name" value="DNAJ_2"/>
    <property type="match status" value="1"/>
</dbReference>
<keyword evidence="5 13" id="KW-0479">Metal-binding</keyword>
<feature type="repeat" description="CXXCXGXG motif" evidence="13">
    <location>
        <begin position="143"/>
        <end position="150"/>
    </location>
</feature>
<feature type="repeat" description="CXXCXGXG motif" evidence="13">
    <location>
        <begin position="196"/>
        <end position="203"/>
    </location>
</feature>
<evidence type="ECO:0000256" key="10">
    <source>
        <dbReference type="ARBA" id="ARBA00023186"/>
    </source>
</evidence>
<dbReference type="PANTHER" id="PTHR43096">
    <property type="entry name" value="DNAJ HOMOLOG 1, MITOCHONDRIAL-RELATED"/>
    <property type="match status" value="1"/>
</dbReference>
<feature type="domain" description="J" evidence="15">
    <location>
        <begin position="6"/>
        <end position="71"/>
    </location>
</feature>
<proteinExistence type="inferred from homology"/>
<reference evidence="17" key="1">
    <citation type="submission" date="2019-04" db="EMBL/GenBank/DDBJ databases">
        <authorList>
            <consortium name="Science for Life Laboratories"/>
        </authorList>
    </citation>
    <scope>NUCLEOTIDE SEQUENCE</scope>
    <source>
        <strain evidence="17">MBLW1</strain>
    </source>
</reference>
<evidence type="ECO:0000256" key="5">
    <source>
        <dbReference type="ARBA" id="ARBA00022723"/>
    </source>
</evidence>
<dbReference type="SUPFAM" id="SSF57938">
    <property type="entry name" value="DnaJ/Hsp40 cysteine-rich domain"/>
    <property type="match status" value="1"/>
</dbReference>
<feature type="zinc finger region" description="CR-type" evidence="14">
    <location>
        <begin position="130"/>
        <end position="208"/>
    </location>
</feature>
<dbReference type="SMART" id="SM00271">
    <property type="entry name" value="DnaJ"/>
    <property type="match status" value="1"/>
</dbReference>
<evidence type="ECO:0000256" key="13">
    <source>
        <dbReference type="HAMAP-Rule" id="MF_01152"/>
    </source>
</evidence>
<keyword evidence="10 13" id="KW-0143">Chaperone</keyword>
<name>A0A6C2YQW1_9BACT</name>
<feature type="binding site" evidence="13">
    <location>
        <position position="185"/>
    </location>
    <ligand>
        <name>Zn(2+)</name>
        <dbReference type="ChEBI" id="CHEBI:29105"/>
        <label>2</label>
    </ligand>
</feature>
<dbReference type="EMBL" id="LR586016">
    <property type="protein sequence ID" value="VIP03272.1"/>
    <property type="molecule type" value="Genomic_DNA"/>
</dbReference>
<dbReference type="KEGG" id="tim:GMBLW1_06880"/>
<dbReference type="Gene3D" id="2.60.260.20">
    <property type="entry name" value="Urease metallochaperone UreE, N-terminal domain"/>
    <property type="match status" value="2"/>
</dbReference>
<dbReference type="InParanoid" id="A0A6C2YQW1"/>
<feature type="repeat" description="CXXCXGXG motif" evidence="13">
    <location>
        <begin position="182"/>
        <end position="189"/>
    </location>
</feature>
<evidence type="ECO:0000256" key="8">
    <source>
        <dbReference type="ARBA" id="ARBA00022833"/>
    </source>
</evidence>
<feature type="binding site" evidence="13">
    <location>
        <position position="143"/>
    </location>
    <ligand>
        <name>Zn(2+)</name>
        <dbReference type="ChEBI" id="CHEBI:29105"/>
        <label>1</label>
    </ligand>
</feature>
<keyword evidence="6 13" id="KW-0677">Repeat</keyword>
<feature type="binding site" evidence="13">
    <location>
        <position position="182"/>
    </location>
    <ligand>
        <name>Zn(2+)</name>
        <dbReference type="ChEBI" id="CHEBI:29105"/>
        <label>2</label>
    </ligand>
</feature>
<evidence type="ECO:0000259" key="16">
    <source>
        <dbReference type="PROSITE" id="PS51188"/>
    </source>
</evidence>
<dbReference type="FunFam" id="2.60.260.20:FF:000004">
    <property type="entry name" value="Molecular chaperone DnaJ"/>
    <property type="match status" value="1"/>
</dbReference>
<dbReference type="Pfam" id="PF00226">
    <property type="entry name" value="DnaJ"/>
    <property type="match status" value="1"/>
</dbReference>
<dbReference type="InterPro" id="IPR036869">
    <property type="entry name" value="J_dom_sf"/>
</dbReference>
<sequence length="379" mass="41415">MATKRDFYTVLGITREATTVEIEKAFKRLAREHHPDRNIGDPEAEVRFKEVSEAYEVLRDTDKRARYDRYGHAGLEGGDSYGPAGANLNDLFGDILGSFFGGGGRQRSGPRPGRDLQELVDLTLEEAYTGVKRSVTVKRAEFCKTCDGTGAKPGSKRVNCQRCGGKGAVLIQQGFFQVQQTCRACDGRGTIVSDPCTGCRGNGKVVADRTLDVDIPPGVETGNRIRLRGEGEVGDPGAGRGDLELVLRVADHPDFIRDGQNLVTEVPITFSQAALGAEIEIPTLTSKMTLTIPKGIQSHQVLRITGLGMPNVRGGRKGDLLVQVKIETPQTLTKRQEELLRELAEIEHANVSPARESFLQRLKNFFIPNESTPEKPSDS</sequence>
<evidence type="ECO:0000256" key="2">
    <source>
        <dbReference type="ARBA" id="ARBA00011738"/>
    </source>
</evidence>
<dbReference type="FunCoup" id="A0A6C2YQW1">
    <property type="interactions" value="547"/>
</dbReference>
<dbReference type="InterPro" id="IPR002939">
    <property type="entry name" value="DnaJ_C"/>
</dbReference>
<accession>A0A6C2YQW1</accession>
<comment type="subcellular location">
    <subcellularLocation>
        <location evidence="1 13">Cytoplasm</location>
    </subcellularLocation>
</comment>
<dbReference type="GO" id="GO:0008270">
    <property type="term" value="F:zinc ion binding"/>
    <property type="evidence" value="ECO:0007669"/>
    <property type="project" value="UniProtKB-UniRule"/>
</dbReference>
<organism evidence="17">
    <name type="scientific">Tuwongella immobilis</name>
    <dbReference type="NCBI Taxonomy" id="692036"/>
    <lineage>
        <taxon>Bacteria</taxon>
        <taxon>Pseudomonadati</taxon>
        <taxon>Planctomycetota</taxon>
        <taxon>Planctomycetia</taxon>
        <taxon>Gemmatales</taxon>
        <taxon>Gemmataceae</taxon>
        <taxon>Tuwongella</taxon>
    </lineage>
</organism>
<dbReference type="GO" id="GO:0006260">
    <property type="term" value="P:DNA replication"/>
    <property type="evidence" value="ECO:0007669"/>
    <property type="project" value="UniProtKB-KW"/>
</dbReference>
<keyword evidence="4 13" id="KW-0235">DNA replication</keyword>
<dbReference type="InterPro" id="IPR001623">
    <property type="entry name" value="DnaJ_domain"/>
</dbReference>
<protein>
    <recommendedName>
        <fullName evidence="12 13">Chaperone protein DnaJ</fullName>
    </recommendedName>
</protein>
<dbReference type="GO" id="GO:0031072">
    <property type="term" value="F:heat shock protein binding"/>
    <property type="evidence" value="ECO:0007669"/>
    <property type="project" value="InterPro"/>
</dbReference>
<dbReference type="EMBL" id="LR593887">
    <property type="protein sequence ID" value="VTS03904.1"/>
    <property type="molecule type" value="Genomic_DNA"/>
</dbReference>
<dbReference type="InterPro" id="IPR008971">
    <property type="entry name" value="HSP40/DnaJ_pept-bd"/>
</dbReference>
<dbReference type="GO" id="GO:0009408">
    <property type="term" value="P:response to heat"/>
    <property type="evidence" value="ECO:0007669"/>
    <property type="project" value="InterPro"/>
</dbReference>
<feature type="repeat" description="CXXCXGXG motif" evidence="13">
    <location>
        <begin position="160"/>
        <end position="167"/>
    </location>
</feature>
<dbReference type="GO" id="GO:0051082">
    <property type="term" value="F:unfolded protein binding"/>
    <property type="evidence" value="ECO:0007669"/>
    <property type="project" value="UniProtKB-UniRule"/>
</dbReference>
<keyword evidence="9 13" id="KW-0346">Stress response</keyword>
<evidence type="ECO:0000256" key="1">
    <source>
        <dbReference type="ARBA" id="ARBA00004496"/>
    </source>
</evidence>
<dbReference type="RefSeq" id="WP_162658356.1">
    <property type="nucleotide sequence ID" value="NZ_LR593887.1"/>
</dbReference>
<dbReference type="FunFam" id="2.10.230.10:FF:000002">
    <property type="entry name" value="Molecular chaperone DnaJ"/>
    <property type="match status" value="1"/>
</dbReference>
<dbReference type="SUPFAM" id="SSF49493">
    <property type="entry name" value="HSP40/DnaJ peptide-binding domain"/>
    <property type="match status" value="2"/>
</dbReference>
<dbReference type="InterPro" id="IPR001305">
    <property type="entry name" value="HSP_DnaJ_Cys-rich_dom"/>
</dbReference>
<dbReference type="CDD" id="cd10747">
    <property type="entry name" value="DnaJ_C"/>
    <property type="match status" value="1"/>
</dbReference>
<comment type="function">
    <text evidence="13">Participates actively in the response to hyperosmotic and heat shock by preventing the aggregation of stress-denatured proteins and by disaggregating proteins, also in an autonomous, DnaK-independent fashion. Unfolded proteins bind initially to DnaJ; upon interaction with the DnaJ-bound protein, DnaK hydrolyzes its bound ATP, resulting in the formation of a stable complex. GrpE releases ADP from DnaK; ATP binding to DnaK triggers the release of the substrate protein, thus completing the reaction cycle. Several rounds of ATP-dependent interactions between DnaJ, DnaK and GrpE are required for fully efficient folding. Also involved, together with DnaK and GrpE, in the DNA replication of plasmids through activation of initiation proteins.</text>
</comment>
<keyword evidence="8 13" id="KW-0862">Zinc</keyword>
<evidence type="ECO:0000256" key="7">
    <source>
        <dbReference type="ARBA" id="ARBA00022771"/>
    </source>
</evidence>
<comment type="similarity">
    <text evidence="11 13">Belongs to the DnaJ family.</text>
</comment>
<comment type="cofactor">
    <cofactor evidence="13">
        <name>Zn(2+)</name>
        <dbReference type="ChEBI" id="CHEBI:29105"/>
    </cofactor>
    <text evidence="13">Binds 2 Zn(2+) ions per monomer.</text>
</comment>
<dbReference type="GO" id="GO:0042026">
    <property type="term" value="P:protein refolding"/>
    <property type="evidence" value="ECO:0007669"/>
    <property type="project" value="TreeGrafter"/>
</dbReference>
<dbReference type="InterPro" id="IPR036410">
    <property type="entry name" value="HSP_DnaJ_Cys-rich_dom_sf"/>
</dbReference>
<evidence type="ECO:0000256" key="9">
    <source>
        <dbReference type="ARBA" id="ARBA00023016"/>
    </source>
</evidence>
<dbReference type="InterPro" id="IPR018253">
    <property type="entry name" value="DnaJ_domain_CS"/>
</dbReference>
<dbReference type="HAMAP" id="MF_01152">
    <property type="entry name" value="DnaJ"/>
    <property type="match status" value="1"/>
</dbReference>
<feature type="binding site" evidence="13">
    <location>
        <position position="199"/>
    </location>
    <ligand>
        <name>Zn(2+)</name>
        <dbReference type="ChEBI" id="CHEBI:29105"/>
        <label>1</label>
    </ligand>
</feature>
<dbReference type="NCBIfam" id="TIGR02349">
    <property type="entry name" value="DnaJ_bact"/>
    <property type="match status" value="1"/>
</dbReference>
<evidence type="ECO:0000313" key="18">
    <source>
        <dbReference type="Proteomes" id="UP000464378"/>
    </source>
</evidence>
<dbReference type="PROSITE" id="PS00636">
    <property type="entry name" value="DNAJ_1"/>
    <property type="match status" value="1"/>
</dbReference>
<keyword evidence="18" id="KW-1185">Reference proteome</keyword>
<dbReference type="PROSITE" id="PS51188">
    <property type="entry name" value="ZF_CR"/>
    <property type="match status" value="1"/>
</dbReference>
<dbReference type="Pfam" id="PF00684">
    <property type="entry name" value="DnaJ_CXXCXGXG"/>
    <property type="match status" value="1"/>
</dbReference>
<dbReference type="GO" id="GO:0005737">
    <property type="term" value="C:cytoplasm"/>
    <property type="evidence" value="ECO:0007669"/>
    <property type="project" value="UniProtKB-SubCell"/>
</dbReference>
<gene>
    <name evidence="13" type="primary">dnaJ</name>
    <name evidence="17" type="ORF">GMBLW1_06880</name>
</gene>
<keyword evidence="7 13" id="KW-0863">Zinc-finger</keyword>
<comment type="domain">
    <text evidence="13">The J domain is necessary and sufficient to stimulate DnaK ATPase activity. Zinc center 1 plays an important role in the autonomous, DnaK-independent chaperone activity of DnaJ. Zinc center 2 is essential for interaction with DnaK and for DnaJ activity.</text>
</comment>
<feature type="binding site" evidence="13">
    <location>
        <position position="196"/>
    </location>
    <ligand>
        <name>Zn(2+)</name>
        <dbReference type="ChEBI" id="CHEBI:29105"/>
        <label>1</label>
    </ligand>
</feature>
<evidence type="ECO:0000256" key="3">
    <source>
        <dbReference type="ARBA" id="ARBA00022490"/>
    </source>
</evidence>
<dbReference type="Proteomes" id="UP000464378">
    <property type="component" value="Chromosome"/>
</dbReference>
<feature type="binding site" evidence="13">
    <location>
        <position position="160"/>
    </location>
    <ligand>
        <name>Zn(2+)</name>
        <dbReference type="ChEBI" id="CHEBI:29105"/>
        <label>2</label>
    </ligand>
</feature>